<dbReference type="KEGG" id="wcp:H9Q76_10740"/>
<name>A0A7G9FKW7_9FIRM</name>
<proteinExistence type="predicted"/>
<feature type="transmembrane region" description="Helical" evidence="1">
    <location>
        <begin position="7"/>
        <end position="29"/>
    </location>
</feature>
<dbReference type="Pfam" id="PF10990">
    <property type="entry name" value="DUF2809"/>
    <property type="match status" value="1"/>
</dbReference>
<protein>
    <submittedName>
        <fullName evidence="2">DUF2809 domain-containing protein</fullName>
    </submittedName>
</protein>
<organism evidence="2 3">
    <name type="scientific">Wujia chipingensis</name>
    <dbReference type="NCBI Taxonomy" id="2763670"/>
    <lineage>
        <taxon>Bacteria</taxon>
        <taxon>Bacillati</taxon>
        <taxon>Bacillota</taxon>
        <taxon>Clostridia</taxon>
        <taxon>Lachnospirales</taxon>
        <taxon>Lachnospiraceae</taxon>
        <taxon>Wujia</taxon>
    </lineage>
</organism>
<dbReference type="InterPro" id="IPR021257">
    <property type="entry name" value="DUF2809"/>
</dbReference>
<keyword evidence="3" id="KW-1185">Reference proteome</keyword>
<keyword evidence="1" id="KW-0472">Membrane</keyword>
<gene>
    <name evidence="2" type="ORF">H9Q76_10740</name>
</gene>
<evidence type="ECO:0000313" key="3">
    <source>
        <dbReference type="Proteomes" id="UP000515819"/>
    </source>
</evidence>
<evidence type="ECO:0000313" key="2">
    <source>
        <dbReference type="EMBL" id="QNL99198.1"/>
    </source>
</evidence>
<feature type="transmembrane region" description="Helical" evidence="1">
    <location>
        <begin position="105"/>
        <end position="122"/>
    </location>
</feature>
<dbReference type="Proteomes" id="UP000515819">
    <property type="component" value="Chromosome"/>
</dbReference>
<accession>A0A7G9FKW7</accession>
<reference evidence="2 3" key="1">
    <citation type="submission" date="2020-08" db="EMBL/GenBank/DDBJ databases">
        <authorList>
            <person name="Liu C."/>
            <person name="Sun Q."/>
        </authorList>
    </citation>
    <scope>NUCLEOTIDE SEQUENCE [LARGE SCALE GENOMIC DNA]</scope>
    <source>
        <strain evidence="2 3">NSJ-4</strain>
    </source>
</reference>
<feature type="transmembrane region" description="Helical" evidence="1">
    <location>
        <begin position="61"/>
        <end position="85"/>
    </location>
</feature>
<keyword evidence="1" id="KW-0812">Transmembrane</keyword>
<evidence type="ECO:0000256" key="1">
    <source>
        <dbReference type="SAM" id="Phobius"/>
    </source>
</evidence>
<feature type="transmembrane region" description="Helical" evidence="1">
    <location>
        <begin position="35"/>
        <end position="54"/>
    </location>
</feature>
<dbReference type="AlphaFoldDB" id="A0A7G9FKW7"/>
<dbReference type="EMBL" id="CP060632">
    <property type="protein sequence ID" value="QNL99198.1"/>
    <property type="molecule type" value="Genomic_DNA"/>
</dbReference>
<keyword evidence="1" id="KW-1133">Transmembrane helix</keyword>
<sequence>MEKNMKRIGYAIATVILLLTEVLIALYVHDAFVRPYIGDVLVVIVIYTFIRIFVPERCKLLPLYVFIFAALVEFSQMFHIVEVLGWQDNRFLSVLVGSVFDWKDILCYVAGCILLGVYEVLVRNTARRR</sequence>